<dbReference type="EMBL" id="CBAT010000047">
    <property type="protein sequence ID" value="CCZ86569.1"/>
    <property type="molecule type" value="Genomic_DNA"/>
</dbReference>
<dbReference type="InterPro" id="IPR055407">
    <property type="entry name" value="TraM_C"/>
</dbReference>
<gene>
    <name evidence="2" type="ORF">BN536_01430</name>
</gene>
<reference evidence="2" key="1">
    <citation type="submission" date="2012-11" db="EMBL/GenBank/DDBJ databases">
        <title>Dependencies among metagenomic species, viruses, plasmids and units of genetic variation.</title>
        <authorList>
            <person name="Nielsen H.B."/>
            <person name="Almeida M."/>
            <person name="Juncker A.S."/>
            <person name="Rasmussen S."/>
            <person name="Li J."/>
            <person name="Sunagawa S."/>
            <person name="Plichta D."/>
            <person name="Gautier L."/>
            <person name="Le Chatelier E."/>
            <person name="Peletier E."/>
            <person name="Bonde I."/>
            <person name="Nielsen T."/>
            <person name="Manichanh C."/>
            <person name="Arumugam M."/>
            <person name="Batto J."/>
            <person name="Santos M.B.Q.D."/>
            <person name="Blom N."/>
            <person name="Borruel N."/>
            <person name="Burgdorf K.S."/>
            <person name="Boumezbeur F."/>
            <person name="Casellas F."/>
            <person name="Dore J."/>
            <person name="Guarner F."/>
            <person name="Hansen T."/>
            <person name="Hildebrand F."/>
            <person name="Kaas R.S."/>
            <person name="Kennedy S."/>
            <person name="Kristiansen K."/>
            <person name="Kultima J.R."/>
            <person name="Leonard P."/>
            <person name="Levenez F."/>
            <person name="Lund O."/>
            <person name="Moumen B."/>
            <person name="Le Paslier D."/>
            <person name="Pons N."/>
            <person name="Pedersen O."/>
            <person name="Prifti E."/>
            <person name="Qin J."/>
            <person name="Raes J."/>
            <person name="Tap J."/>
            <person name="Tims S."/>
            <person name="Ussery D.W."/>
            <person name="Yamada T."/>
            <person name="MetaHit consortium"/>
            <person name="Renault P."/>
            <person name="Sicheritz-Ponten T."/>
            <person name="Bork P."/>
            <person name="Wang J."/>
            <person name="Brunak S."/>
            <person name="Ehrlich S.D."/>
        </authorList>
    </citation>
    <scope>NUCLEOTIDE SEQUENCE [LARGE SCALE GENOMIC DNA]</scope>
</reference>
<evidence type="ECO:0000313" key="3">
    <source>
        <dbReference type="Proteomes" id="UP000018372"/>
    </source>
</evidence>
<name>R5VF84_9BACT</name>
<dbReference type="AlphaFoldDB" id="R5VF84"/>
<dbReference type="Pfam" id="PF12508">
    <property type="entry name" value="Transposon_TraM"/>
    <property type="match status" value="1"/>
</dbReference>
<evidence type="ECO:0000259" key="1">
    <source>
        <dbReference type="Pfam" id="PF12508"/>
    </source>
</evidence>
<comment type="caution">
    <text evidence="2">The sequence shown here is derived from an EMBL/GenBank/DDBJ whole genome shotgun (WGS) entry which is preliminary data.</text>
</comment>
<proteinExistence type="predicted"/>
<evidence type="ECO:0000313" key="2">
    <source>
        <dbReference type="EMBL" id="CCZ86569.1"/>
    </source>
</evidence>
<feature type="domain" description="Conjugative transposon TraM C-terminal" evidence="1">
    <location>
        <begin position="2"/>
        <end position="98"/>
    </location>
</feature>
<protein>
    <recommendedName>
        <fullName evidence="1">Conjugative transposon TraM C-terminal domain-containing protein</fullName>
    </recommendedName>
</protein>
<accession>R5VF84</accession>
<organism evidence="2 3">
    <name type="scientific">Phocaeicola plebeius CAG:211</name>
    <dbReference type="NCBI Taxonomy" id="1263052"/>
    <lineage>
        <taxon>Bacteria</taxon>
        <taxon>Pseudomonadati</taxon>
        <taxon>Bacteroidota</taxon>
        <taxon>Bacteroidia</taxon>
        <taxon>Bacteroidales</taxon>
        <taxon>Bacteroidaceae</taxon>
        <taxon>Phocaeicola</taxon>
    </lineage>
</organism>
<dbReference type="Proteomes" id="UP000018372">
    <property type="component" value="Unassembled WGS sequence"/>
</dbReference>
<sequence>MVNAVEYKGTILPVELEVYDLDGQQGILVPGSLEYDAAREIAANMGTSMNSSINISTDAGAQIVSDLGKGVIQGVSQYISKRMRTVKITLKAGHRVLLHSPEK</sequence>